<dbReference type="InterPro" id="IPR056002">
    <property type="entry name" value="DUF7580"/>
</dbReference>
<sequence length="647" mass="71622">MASIQRRGRGSRAITTATHEPARRPATPSRNAHWDQEPLLDKDALVAFAAEATAALRRESSALAKLRRPSPFFAILCSLLSDVEERLENAASVTESKVSELLATLERLAKWPKPFKAPTRPFDRNAYSRLIHILGDSSQLARSCIKTLAEDPRAVNDRQKFQKAFKAFANVKLGPRGPKLSELTRSSAESESNSNSATAQCLQKLYWTLCQLCRCSLAVGGGGFKANVVVDYEARPAVADDGVIIESFFLHRHHTGNNETGEWKETRIQVLLDQYDIEDSDNTKTRVLRSARGDKKISDFCKLLQSQELGCLKLRASSGGLFDDGIELSRDGISLQAPSVSLARVLASASLNKDSQRKLLLSYLLAKAVWQFYDSDWIAEAWSKQEVQFMQQRIDKLQNKVLLNYRPFISAEFRDDAPPQGAPSLEGYGVVAKTPKGTHIFPKILALGITLLEIELGEGIENRYAREFLDADGRPRANAAHMTAGDFITSDKWKAQKKVYLPVRQAIEICVKPDTGQLGTDPARVRENLHRCVVAPLGALFGMAYDCDGCPEKFDPGPMNFESSDEPCDDIYSVPGSAHMRETSGSPNSPSAQQLVSLRNQSRARETANFSAMRIKSRRIPGNTNKPRNGFIRSKGCERNTKLALAP</sequence>
<feature type="compositionally biased region" description="Basic residues" evidence="1">
    <location>
        <begin position="1"/>
        <end position="10"/>
    </location>
</feature>
<dbReference type="Proteomes" id="UP000777438">
    <property type="component" value="Unassembled WGS sequence"/>
</dbReference>
<organism evidence="3 4">
    <name type="scientific">Thelonectria olida</name>
    <dbReference type="NCBI Taxonomy" id="1576542"/>
    <lineage>
        <taxon>Eukaryota</taxon>
        <taxon>Fungi</taxon>
        <taxon>Dikarya</taxon>
        <taxon>Ascomycota</taxon>
        <taxon>Pezizomycotina</taxon>
        <taxon>Sordariomycetes</taxon>
        <taxon>Hypocreomycetidae</taxon>
        <taxon>Hypocreales</taxon>
        <taxon>Nectriaceae</taxon>
        <taxon>Thelonectria</taxon>
    </lineage>
</organism>
<reference evidence="3 4" key="1">
    <citation type="journal article" date="2021" name="Nat. Commun.">
        <title>Genetic determinants of endophytism in the Arabidopsis root mycobiome.</title>
        <authorList>
            <person name="Mesny F."/>
            <person name="Miyauchi S."/>
            <person name="Thiergart T."/>
            <person name="Pickel B."/>
            <person name="Atanasova L."/>
            <person name="Karlsson M."/>
            <person name="Huettel B."/>
            <person name="Barry K.W."/>
            <person name="Haridas S."/>
            <person name="Chen C."/>
            <person name="Bauer D."/>
            <person name="Andreopoulos W."/>
            <person name="Pangilinan J."/>
            <person name="LaButti K."/>
            <person name="Riley R."/>
            <person name="Lipzen A."/>
            <person name="Clum A."/>
            <person name="Drula E."/>
            <person name="Henrissat B."/>
            <person name="Kohler A."/>
            <person name="Grigoriev I.V."/>
            <person name="Martin F.M."/>
            <person name="Hacquard S."/>
        </authorList>
    </citation>
    <scope>NUCLEOTIDE SEQUENCE [LARGE SCALE GENOMIC DNA]</scope>
    <source>
        <strain evidence="3 4">MPI-CAGE-CH-0241</strain>
    </source>
</reference>
<gene>
    <name evidence="3" type="ORF">B0T10DRAFT_281115</name>
</gene>
<evidence type="ECO:0000313" key="4">
    <source>
        <dbReference type="Proteomes" id="UP000777438"/>
    </source>
</evidence>
<evidence type="ECO:0000313" key="3">
    <source>
        <dbReference type="EMBL" id="KAH6869555.1"/>
    </source>
</evidence>
<dbReference type="EMBL" id="JAGPYM010000069">
    <property type="protein sequence ID" value="KAH6869555.1"/>
    <property type="molecule type" value="Genomic_DNA"/>
</dbReference>
<accession>A0A9P8VNX3</accession>
<proteinExistence type="predicted"/>
<feature type="region of interest" description="Disordered" evidence="1">
    <location>
        <begin position="574"/>
        <end position="593"/>
    </location>
</feature>
<dbReference type="AlphaFoldDB" id="A0A9P8VNX3"/>
<dbReference type="OrthoDB" id="206201at2759"/>
<feature type="region of interest" description="Disordered" evidence="1">
    <location>
        <begin position="1"/>
        <end position="33"/>
    </location>
</feature>
<evidence type="ECO:0000259" key="2">
    <source>
        <dbReference type="Pfam" id="PF24476"/>
    </source>
</evidence>
<feature type="region of interest" description="Disordered" evidence="1">
    <location>
        <begin position="619"/>
        <end position="647"/>
    </location>
</feature>
<dbReference type="Pfam" id="PF24476">
    <property type="entry name" value="DUF7580"/>
    <property type="match status" value="1"/>
</dbReference>
<protein>
    <recommendedName>
        <fullName evidence="2">DUF7580 domain-containing protein</fullName>
    </recommendedName>
</protein>
<name>A0A9P8VNX3_9HYPO</name>
<feature type="domain" description="DUF7580" evidence="2">
    <location>
        <begin position="259"/>
        <end position="516"/>
    </location>
</feature>
<comment type="caution">
    <text evidence="3">The sequence shown here is derived from an EMBL/GenBank/DDBJ whole genome shotgun (WGS) entry which is preliminary data.</text>
</comment>
<keyword evidence="4" id="KW-1185">Reference proteome</keyword>
<evidence type="ECO:0000256" key="1">
    <source>
        <dbReference type="SAM" id="MobiDB-lite"/>
    </source>
</evidence>
<dbReference type="PANTHER" id="PTHR35186:SF4">
    <property type="entry name" value="PRION-INHIBITION AND PROPAGATION HELO DOMAIN-CONTAINING PROTEIN"/>
    <property type="match status" value="1"/>
</dbReference>
<feature type="compositionally biased region" description="Polar residues" evidence="1">
    <location>
        <begin position="583"/>
        <end position="593"/>
    </location>
</feature>
<dbReference type="PANTHER" id="PTHR35186">
    <property type="entry name" value="ANK_REP_REGION DOMAIN-CONTAINING PROTEIN"/>
    <property type="match status" value="1"/>
</dbReference>